<reference evidence="2" key="1">
    <citation type="submission" date="2017-02" db="UniProtKB">
        <authorList>
            <consortium name="WormBaseParasite"/>
        </authorList>
    </citation>
    <scope>IDENTIFICATION</scope>
</reference>
<protein>
    <submittedName>
        <fullName evidence="2">Glutamate receptor ionotropic, delta-2</fullName>
    </submittedName>
</protein>
<sequence>LNCNEIAYAIRLSNTKRRYSSGLGMGFEPWDTTLNFAIQFISGPVNGEEPDGGDPGYWQEGFLTLQRAIDVAIQEYLTNRPATGLDQLNVKLQRFPFPRYEKRIIEIGIFIIPVVLIFSYMTSVIYIVRTVVMEKEKHLKA</sequence>
<keyword evidence="1" id="KW-0812">Transmembrane</keyword>
<proteinExistence type="predicted"/>
<accession>A0A0M3J8G0</accession>
<keyword evidence="1" id="KW-0472">Membrane</keyword>
<dbReference type="AlphaFoldDB" id="A0A0M3J8G0"/>
<feature type="transmembrane region" description="Helical" evidence="1">
    <location>
        <begin position="104"/>
        <end position="128"/>
    </location>
</feature>
<dbReference type="WBParaSite" id="ASIM_0000386301-mRNA-1">
    <property type="protein sequence ID" value="ASIM_0000386301-mRNA-1"/>
    <property type="gene ID" value="ASIM_0000386301"/>
</dbReference>
<name>A0A0M3J8G0_ANISI</name>
<evidence type="ECO:0000256" key="1">
    <source>
        <dbReference type="SAM" id="Phobius"/>
    </source>
</evidence>
<keyword evidence="1" id="KW-1133">Transmembrane helix</keyword>
<evidence type="ECO:0000313" key="2">
    <source>
        <dbReference type="WBParaSite" id="ASIM_0000386301-mRNA-1"/>
    </source>
</evidence>
<organism evidence="2">
    <name type="scientific">Anisakis simplex</name>
    <name type="common">Herring worm</name>
    <dbReference type="NCBI Taxonomy" id="6269"/>
    <lineage>
        <taxon>Eukaryota</taxon>
        <taxon>Metazoa</taxon>
        <taxon>Ecdysozoa</taxon>
        <taxon>Nematoda</taxon>
        <taxon>Chromadorea</taxon>
        <taxon>Rhabditida</taxon>
        <taxon>Spirurina</taxon>
        <taxon>Ascaridomorpha</taxon>
        <taxon>Ascaridoidea</taxon>
        <taxon>Anisakidae</taxon>
        <taxon>Anisakis</taxon>
        <taxon>Anisakis simplex complex</taxon>
    </lineage>
</organism>